<proteinExistence type="predicted"/>
<keyword evidence="1" id="KW-0285">Flavoprotein</keyword>
<gene>
    <name evidence="4" type="ORF">SAMN04489864_10526</name>
</gene>
<dbReference type="InterPro" id="IPR036188">
    <property type="entry name" value="FAD/NAD-bd_sf"/>
</dbReference>
<dbReference type="InterPro" id="IPR023753">
    <property type="entry name" value="FAD/NAD-binding_dom"/>
</dbReference>
<feature type="domain" description="FAD/NAD(P)-binding" evidence="3">
    <location>
        <begin position="10"/>
        <end position="285"/>
    </location>
</feature>
<dbReference type="PANTHER" id="PTHR48105">
    <property type="entry name" value="THIOREDOXIN REDUCTASE 1-RELATED-RELATED"/>
    <property type="match status" value="1"/>
</dbReference>
<evidence type="ECO:0000256" key="1">
    <source>
        <dbReference type="ARBA" id="ARBA00022630"/>
    </source>
</evidence>
<dbReference type="STRING" id="414048.SAMN04489864_10526"/>
<dbReference type="Proteomes" id="UP000199666">
    <property type="component" value="Unassembled WGS sequence"/>
</dbReference>
<dbReference type="PRINTS" id="PR00368">
    <property type="entry name" value="FADPNR"/>
</dbReference>
<dbReference type="InterPro" id="IPR050097">
    <property type="entry name" value="Ferredoxin-NADP_redctase_2"/>
</dbReference>
<evidence type="ECO:0000313" key="4">
    <source>
        <dbReference type="EMBL" id="SFH09107.1"/>
    </source>
</evidence>
<accession>A0A1I2X7W1</accession>
<evidence type="ECO:0000259" key="3">
    <source>
        <dbReference type="Pfam" id="PF07992"/>
    </source>
</evidence>
<protein>
    <submittedName>
        <fullName evidence="4">Thioredoxin reductase</fullName>
    </submittedName>
</protein>
<sequence>MQVQTEKAIFDVIIIGGSYAGLSAAMALGRSLREVLIIDSGKPCNWQTPHSHNFLTRDGETPANIAGIAKAQVLAYPTVTFLNGTVNSASKTMDGFSVTCSDGQLFSGKKLILATGIKDIFPNIKGFAACWGISVLHCPYCHGYEVAHKPTGIIANGEIGFEFAKLISNWTKDLTLFTNGPITLDPKDIEKLTRKNIQISEKEIEEIIHENGKVSRLQFKDGSSHKLAAIYARGSMEHNTEVIEALAITLNDQGYINIDNFKKTNVAGVFAAGDCTNMMRAISESVYAGNLAGVFANKELIEEDFGK</sequence>
<keyword evidence="5" id="KW-1185">Reference proteome</keyword>
<keyword evidence="2" id="KW-0560">Oxidoreductase</keyword>
<organism evidence="4 5">
    <name type="scientific">Pedobacter insulae</name>
    <dbReference type="NCBI Taxonomy" id="414048"/>
    <lineage>
        <taxon>Bacteria</taxon>
        <taxon>Pseudomonadati</taxon>
        <taxon>Bacteroidota</taxon>
        <taxon>Sphingobacteriia</taxon>
        <taxon>Sphingobacteriales</taxon>
        <taxon>Sphingobacteriaceae</taxon>
        <taxon>Pedobacter</taxon>
    </lineage>
</organism>
<dbReference type="PRINTS" id="PR00469">
    <property type="entry name" value="PNDRDTASEII"/>
</dbReference>
<name>A0A1I2X7W1_9SPHI</name>
<evidence type="ECO:0000256" key="2">
    <source>
        <dbReference type="ARBA" id="ARBA00023002"/>
    </source>
</evidence>
<dbReference type="Pfam" id="PF07992">
    <property type="entry name" value="Pyr_redox_2"/>
    <property type="match status" value="1"/>
</dbReference>
<dbReference type="OrthoDB" id="9806179at2"/>
<dbReference type="GO" id="GO:0016491">
    <property type="term" value="F:oxidoreductase activity"/>
    <property type="evidence" value="ECO:0007669"/>
    <property type="project" value="UniProtKB-KW"/>
</dbReference>
<dbReference type="SUPFAM" id="SSF51905">
    <property type="entry name" value="FAD/NAD(P)-binding domain"/>
    <property type="match status" value="1"/>
</dbReference>
<dbReference type="Gene3D" id="3.50.50.60">
    <property type="entry name" value="FAD/NAD(P)-binding domain"/>
    <property type="match status" value="2"/>
</dbReference>
<dbReference type="EMBL" id="FOPP01000005">
    <property type="protein sequence ID" value="SFH09107.1"/>
    <property type="molecule type" value="Genomic_DNA"/>
</dbReference>
<reference evidence="4 5" key="1">
    <citation type="submission" date="2016-10" db="EMBL/GenBank/DDBJ databases">
        <authorList>
            <person name="de Groot N.N."/>
        </authorList>
    </citation>
    <scope>NUCLEOTIDE SEQUENCE [LARGE SCALE GENOMIC DNA]</scope>
    <source>
        <strain evidence="4 5">DSM 18684</strain>
    </source>
</reference>
<dbReference type="AlphaFoldDB" id="A0A1I2X7W1"/>
<evidence type="ECO:0000313" key="5">
    <source>
        <dbReference type="Proteomes" id="UP000199666"/>
    </source>
</evidence>